<protein>
    <submittedName>
        <fullName evidence="2">Uncharacterized protein</fullName>
    </submittedName>
</protein>
<gene>
    <name evidence="2" type="ORF">M2283_005564</name>
</gene>
<keyword evidence="1" id="KW-0812">Transmembrane</keyword>
<feature type="transmembrane region" description="Helical" evidence="1">
    <location>
        <begin position="110"/>
        <end position="135"/>
    </location>
</feature>
<comment type="caution">
    <text evidence="2">The sequence shown here is derived from an EMBL/GenBank/DDBJ whole genome shotgun (WGS) entry which is preliminary data.</text>
</comment>
<reference evidence="2 3" key="1">
    <citation type="submission" date="2023-04" db="EMBL/GenBank/DDBJ databases">
        <title>Forest soil microbial communities from Buena Vista Peninsula, Colon Province, Panama.</title>
        <authorList>
            <person name="Bouskill N."/>
        </authorList>
    </citation>
    <scope>NUCLEOTIDE SEQUENCE [LARGE SCALE GENOMIC DNA]</scope>
    <source>
        <strain evidence="2 3">GGS1</strain>
    </source>
</reference>
<dbReference type="RefSeq" id="WP_280879121.1">
    <property type="nucleotide sequence ID" value="NZ_JARXVH010000009.1"/>
</dbReference>
<evidence type="ECO:0000313" key="2">
    <source>
        <dbReference type="EMBL" id="MDH6218232.1"/>
    </source>
</evidence>
<feature type="transmembrane region" description="Helical" evidence="1">
    <location>
        <begin position="84"/>
        <end position="104"/>
    </location>
</feature>
<dbReference type="Proteomes" id="UP001160499">
    <property type="component" value="Unassembled WGS sequence"/>
</dbReference>
<organism evidence="2 3">
    <name type="scientific">Streptomyces pseudovenezuelae</name>
    <dbReference type="NCBI Taxonomy" id="67350"/>
    <lineage>
        <taxon>Bacteria</taxon>
        <taxon>Bacillati</taxon>
        <taxon>Actinomycetota</taxon>
        <taxon>Actinomycetes</taxon>
        <taxon>Kitasatosporales</taxon>
        <taxon>Streptomycetaceae</taxon>
        <taxon>Streptomyces</taxon>
        <taxon>Streptomyces aurantiacus group</taxon>
    </lineage>
</organism>
<evidence type="ECO:0000256" key="1">
    <source>
        <dbReference type="SAM" id="Phobius"/>
    </source>
</evidence>
<accession>A0ABT6LPQ8</accession>
<keyword evidence="1" id="KW-0472">Membrane</keyword>
<proteinExistence type="predicted"/>
<keyword evidence="1" id="KW-1133">Transmembrane helix</keyword>
<evidence type="ECO:0000313" key="3">
    <source>
        <dbReference type="Proteomes" id="UP001160499"/>
    </source>
</evidence>
<name>A0ABT6LPQ8_9ACTN</name>
<sequence length="166" mass="16568">MSTRGALLTAAAVLTAGVPVAAWGLMGQQDADGFSASELDYTYGPSPVTDGIAALIGAFALVLVAAAGALLVRAADRGALDRRWWGVLAPLVVAGLIVGVGLRILTAGVIGANIGAGLTIVLGGPVVAALVLWALGRGWWLATRHPDGDNRGDGGGRSIRIASHGA</sequence>
<feature type="transmembrane region" description="Helical" evidence="1">
    <location>
        <begin position="51"/>
        <end position="72"/>
    </location>
</feature>
<keyword evidence="3" id="KW-1185">Reference proteome</keyword>
<dbReference type="EMBL" id="JARXVH010000009">
    <property type="protein sequence ID" value="MDH6218232.1"/>
    <property type="molecule type" value="Genomic_DNA"/>
</dbReference>